<dbReference type="PANTHER" id="PTHR43261:SF1">
    <property type="entry name" value="RIBOSOME-RELEASING FACTOR 2, MITOCHONDRIAL"/>
    <property type="match status" value="1"/>
</dbReference>
<dbReference type="PRINTS" id="PR00315">
    <property type="entry name" value="ELONGATNFCT"/>
</dbReference>
<reference evidence="6 7" key="1">
    <citation type="submission" date="2020-08" db="EMBL/GenBank/DDBJ databases">
        <title>Genome public.</title>
        <authorList>
            <person name="Liu C."/>
            <person name="Sun Q."/>
        </authorList>
    </citation>
    <scope>NUCLEOTIDE SEQUENCE [LARGE SCALE GENOMIC DNA]</scope>
    <source>
        <strain evidence="6 7">NSJ-9</strain>
    </source>
</reference>
<dbReference type="InterPro" id="IPR000640">
    <property type="entry name" value="EFG_V-like"/>
</dbReference>
<dbReference type="Gene3D" id="3.30.230.10">
    <property type="match status" value="1"/>
</dbReference>
<dbReference type="Pfam" id="PF05991">
    <property type="entry name" value="NYN_YacP"/>
    <property type="match status" value="1"/>
</dbReference>
<dbReference type="SUPFAM" id="SSF52540">
    <property type="entry name" value="P-loop containing nucleoside triphosphate hydrolases"/>
    <property type="match status" value="1"/>
</dbReference>
<dbReference type="Gene3D" id="3.40.50.300">
    <property type="entry name" value="P-loop containing nucleotide triphosphate hydrolases"/>
    <property type="match status" value="1"/>
</dbReference>
<dbReference type="SUPFAM" id="SSF54211">
    <property type="entry name" value="Ribosomal protein S5 domain 2-like"/>
    <property type="match status" value="1"/>
</dbReference>
<feature type="domain" description="Tr-type G" evidence="5">
    <location>
        <begin position="1"/>
        <end position="232"/>
    </location>
</feature>
<dbReference type="InterPro" id="IPR005517">
    <property type="entry name" value="Transl_elong_EFG/EF2_IV"/>
</dbReference>
<dbReference type="InterPro" id="IPR009000">
    <property type="entry name" value="Transl_B-barrel_sf"/>
</dbReference>
<keyword evidence="3" id="KW-0342">GTP-binding</keyword>
<dbReference type="InterPro" id="IPR020568">
    <property type="entry name" value="Ribosomal_Su5_D2-typ_SF"/>
</dbReference>
<keyword evidence="4" id="KW-0046">Antibiotic resistance</keyword>
<comment type="caution">
    <text evidence="6">The sequence shown here is derived from an EMBL/GenBank/DDBJ whole genome shotgun (WGS) entry which is preliminary data.</text>
</comment>
<evidence type="ECO:0000259" key="5">
    <source>
        <dbReference type="PROSITE" id="PS51722"/>
    </source>
</evidence>
<evidence type="ECO:0000256" key="2">
    <source>
        <dbReference type="ARBA" id="ARBA00022917"/>
    </source>
</evidence>
<dbReference type="InterPro" id="IPR014721">
    <property type="entry name" value="Ribsml_uS5_D2-typ_fold_subgr"/>
</dbReference>
<dbReference type="SUPFAM" id="SSF50447">
    <property type="entry name" value="Translation proteins"/>
    <property type="match status" value="1"/>
</dbReference>
<evidence type="ECO:0000313" key="6">
    <source>
        <dbReference type="EMBL" id="MBC5686585.1"/>
    </source>
</evidence>
<dbReference type="InterPro" id="IPR010298">
    <property type="entry name" value="YacP-like"/>
</dbReference>
<name>A0ABR7GGK4_9FIRM</name>
<evidence type="ECO:0000313" key="7">
    <source>
        <dbReference type="Proteomes" id="UP000643810"/>
    </source>
</evidence>
<evidence type="ECO:0000256" key="3">
    <source>
        <dbReference type="ARBA" id="ARBA00023134"/>
    </source>
</evidence>
<dbReference type="InterPro" id="IPR035650">
    <property type="entry name" value="Tet_C"/>
</dbReference>
<dbReference type="Gene3D" id="3.30.70.870">
    <property type="entry name" value="Elongation Factor G (Translational Gtpase), domain 3"/>
    <property type="match status" value="1"/>
</dbReference>
<dbReference type="CDD" id="cd03711">
    <property type="entry name" value="Tet_C"/>
    <property type="match status" value="1"/>
</dbReference>
<dbReference type="RefSeq" id="WP_186854380.1">
    <property type="nucleotide sequence ID" value="NZ_JACOPG010000003.1"/>
</dbReference>
<dbReference type="Pfam" id="PF14492">
    <property type="entry name" value="EFG_III"/>
    <property type="match status" value="1"/>
</dbReference>
<dbReference type="NCBIfam" id="TIGR00231">
    <property type="entry name" value="small_GTP"/>
    <property type="match status" value="1"/>
</dbReference>
<dbReference type="Pfam" id="PF00679">
    <property type="entry name" value="EFG_C"/>
    <property type="match status" value="1"/>
</dbReference>
<dbReference type="PROSITE" id="PS51722">
    <property type="entry name" value="G_TR_2"/>
    <property type="match status" value="1"/>
</dbReference>
<dbReference type="EMBL" id="JACOPG010000003">
    <property type="protein sequence ID" value="MBC5686585.1"/>
    <property type="molecule type" value="Genomic_DNA"/>
</dbReference>
<dbReference type="PANTHER" id="PTHR43261">
    <property type="entry name" value="TRANSLATION ELONGATION FACTOR G-RELATED"/>
    <property type="match status" value="1"/>
</dbReference>
<accession>A0ABR7GGK4</accession>
<keyword evidence="2" id="KW-0648">Protein biosynthesis</keyword>
<keyword evidence="7" id="KW-1185">Reference proteome</keyword>
<organism evidence="6 7">
    <name type="scientific">Roseburia lenta</name>
    <dbReference type="NCBI Taxonomy" id="2763061"/>
    <lineage>
        <taxon>Bacteria</taxon>
        <taxon>Bacillati</taxon>
        <taxon>Bacillota</taxon>
        <taxon>Clostridia</taxon>
        <taxon>Lachnospirales</taxon>
        <taxon>Lachnospiraceae</taxon>
        <taxon>Roseburia</taxon>
    </lineage>
</organism>
<dbReference type="SUPFAM" id="SSF54980">
    <property type="entry name" value="EF-G C-terminal domain-like"/>
    <property type="match status" value="2"/>
</dbReference>
<keyword evidence="1" id="KW-0547">Nucleotide-binding</keyword>
<evidence type="ECO:0000256" key="4">
    <source>
        <dbReference type="ARBA" id="ARBA00023251"/>
    </source>
</evidence>
<gene>
    <name evidence="6" type="ORF">H8R94_08245</name>
</gene>
<dbReference type="SMART" id="SM00838">
    <property type="entry name" value="EFG_C"/>
    <property type="match status" value="1"/>
</dbReference>
<dbReference type="InterPro" id="IPR041095">
    <property type="entry name" value="EFG_II"/>
</dbReference>
<dbReference type="Gene3D" id="3.30.70.240">
    <property type="match status" value="1"/>
</dbReference>
<dbReference type="Pfam" id="PF00009">
    <property type="entry name" value="GTP_EFTU"/>
    <property type="match status" value="1"/>
</dbReference>
<dbReference type="PROSITE" id="PS00301">
    <property type="entry name" value="G_TR_1"/>
    <property type="match status" value="1"/>
</dbReference>
<protein>
    <submittedName>
        <fullName evidence="6">NYN domain-containing protein</fullName>
    </submittedName>
</protein>
<dbReference type="InterPro" id="IPR035647">
    <property type="entry name" value="EFG_III/V"/>
</dbReference>
<dbReference type="InterPro" id="IPR027417">
    <property type="entry name" value="P-loop_NTPase"/>
</dbReference>
<dbReference type="InterPro" id="IPR005225">
    <property type="entry name" value="Small_GTP-bd"/>
</dbReference>
<dbReference type="PRINTS" id="PR01037">
    <property type="entry name" value="TCRTETOQM"/>
</dbReference>
<dbReference type="Proteomes" id="UP000643810">
    <property type="component" value="Unassembled WGS sequence"/>
</dbReference>
<proteinExistence type="predicted"/>
<dbReference type="Pfam" id="PF03764">
    <property type="entry name" value="EFG_IV"/>
    <property type="match status" value="1"/>
</dbReference>
<dbReference type="Gene3D" id="2.40.30.10">
    <property type="entry name" value="Translation factors"/>
    <property type="match status" value="1"/>
</dbReference>
<dbReference type="SMART" id="SM00889">
    <property type="entry name" value="EFG_IV"/>
    <property type="match status" value="1"/>
</dbReference>
<dbReference type="CDD" id="cd10912">
    <property type="entry name" value="PIN_YacP-like"/>
    <property type="match status" value="1"/>
</dbReference>
<dbReference type="InterPro" id="IPR000795">
    <property type="entry name" value="T_Tr_GTP-bd_dom"/>
</dbReference>
<evidence type="ECO:0000256" key="1">
    <source>
        <dbReference type="ARBA" id="ARBA00022741"/>
    </source>
</evidence>
<sequence length="900" mass="101556">MKRLTIGILAHVDAGKTTLSEALLYETGAIRSMGRVDHGDAHLDTDAMEKARGITIFSKMARFAYGDAEYVLLDTPGHADFTAEMERTLSVLDYAILVISGIDGVQGHTRTLWKLLQNYNVPCILFINKMDVSHRGKEELLSHLQEKLADACMDFGAFYGNAPMSDRDKEHIALCSEPLLDAFLNTGDLDQKLLVEAIAKRQIFPVLFGSALKVQGVKELLRLMQDYMRQPSWGQDFAARCFKIGRDEKGNRLTYLKILGGAMHIKDNLAYAIHFAGADSDAEEEAVEETCLEKVNQIRLYSGECYECVDRVEAGEVCVILGLSRSYAGMTLGDCAREEHAIIEPVLSYEVIPPEACAPHVLLSYMRQLEEEDPTLRVTWQERARQVHVHLMGPVQTEVLQQQLKKRYGILVTFGAGKVRYKETIRGAVEGVGHFEPLRHYAEAHILIEELPQGSGMEYAMDCPPDVLDLNWQRLIYTHLAERTHRGVLTGSPLTDVRLTVVSGKAHKKHTEGGDFRQATYRAVRQGLRKAQSVLLEPYYRVRIEMPQQALGRVMTDMSRMYGKFDAPILENETAVLQGIAPVALMRDYGAVLAQVTGGLGQMTLALEGYFPCHNQDEVVAEIAYDPDKDLRNTCDSVFCGHGAGYLVPWYEVEDKMHMPMASYLYEKKQEASMDQVIAAAKARAEAMRQGQPQGYDGYGGLESDLEEIFVREFGEIKRRLPGAEKRVIDADKKDRMQEAREAYQKAHARDKKVAIRKKYLLVDGYNVIFAWKELDEIAKTSIDGARGRLLDIMCNYQGHVGQEVIVVFDAYRVRGHVEEVVDYHNIHVVYTREAETADAYIERTTHDMADKYEVTVATSDRREQMIVIGEGARRFSARDLEKEVERVNREAMEAFKPLE</sequence>
<dbReference type="InterPro" id="IPR031157">
    <property type="entry name" value="G_TR_CS"/>
</dbReference>